<sequence>MKDTGRVPDDGAAQLHFLDEVAAAYLLAQLRGIRSVTLRLLGENPHALPEVTAFLEAEGFDVVSAPLERMIPPPSRRFVFRYHGQAATVTIAPDQE</sequence>
<dbReference type="RefSeq" id="WP_152824805.1">
    <property type="nucleotide sequence ID" value="NZ_WHUT02000003.1"/>
</dbReference>
<name>A0A8X8KK83_9RHOB</name>
<dbReference type="AlphaFoldDB" id="A0A8X8KK83"/>
<reference evidence="1" key="1">
    <citation type="submission" date="2020-05" db="EMBL/GenBank/DDBJ databases">
        <title>Fertoebacter nigrum gen. nov., sp. nov., a new member of the family Rhodobacteraceae.</title>
        <authorList>
            <person name="Szuroczki S."/>
            <person name="Abbaszade G."/>
            <person name="Buni D."/>
            <person name="Schumann P."/>
            <person name="Toth E."/>
        </authorList>
    </citation>
    <scope>NUCLEOTIDE SEQUENCE</scope>
    <source>
        <strain evidence="1">RG-N-1a</strain>
    </source>
</reference>
<gene>
    <name evidence="1" type="ORF">GEU84_006375</name>
</gene>
<protein>
    <submittedName>
        <fullName evidence="1">Uncharacterized protein</fullName>
    </submittedName>
</protein>
<dbReference type="Proteomes" id="UP000484076">
    <property type="component" value="Unassembled WGS sequence"/>
</dbReference>
<evidence type="ECO:0000313" key="2">
    <source>
        <dbReference type="Proteomes" id="UP000484076"/>
    </source>
</evidence>
<accession>A0A8X8KK83</accession>
<comment type="caution">
    <text evidence="1">The sequence shown here is derived from an EMBL/GenBank/DDBJ whole genome shotgun (WGS) entry which is preliminary data.</text>
</comment>
<organism evidence="1 2">
    <name type="scientific">Fertoeibacter niger</name>
    <dbReference type="NCBI Taxonomy" id="2656921"/>
    <lineage>
        <taxon>Bacteria</taxon>
        <taxon>Pseudomonadati</taxon>
        <taxon>Pseudomonadota</taxon>
        <taxon>Alphaproteobacteria</taxon>
        <taxon>Rhodobacterales</taxon>
        <taxon>Paracoccaceae</taxon>
        <taxon>Fertoeibacter</taxon>
    </lineage>
</organism>
<dbReference type="EMBL" id="WHUT02000003">
    <property type="protein sequence ID" value="NUB43999.1"/>
    <property type="molecule type" value="Genomic_DNA"/>
</dbReference>
<evidence type="ECO:0000313" key="1">
    <source>
        <dbReference type="EMBL" id="NUB43999.1"/>
    </source>
</evidence>
<keyword evidence="2" id="KW-1185">Reference proteome</keyword>
<proteinExistence type="predicted"/>